<dbReference type="OrthoDB" id="6538131at2"/>
<evidence type="ECO:0000256" key="4">
    <source>
        <dbReference type="ARBA" id="ARBA00022692"/>
    </source>
</evidence>
<feature type="transmembrane region" description="Helical" evidence="7">
    <location>
        <begin position="517"/>
        <end position="537"/>
    </location>
</feature>
<dbReference type="InterPro" id="IPR006726">
    <property type="entry name" value="PHBA_efflux_AaeB/fusaric-R"/>
</dbReference>
<dbReference type="GO" id="GO:0005886">
    <property type="term" value="C:plasma membrane"/>
    <property type="evidence" value="ECO:0007669"/>
    <property type="project" value="UniProtKB-SubCell"/>
</dbReference>
<evidence type="ECO:0000256" key="6">
    <source>
        <dbReference type="ARBA" id="ARBA00023136"/>
    </source>
</evidence>
<comment type="subcellular location">
    <subcellularLocation>
        <location evidence="1">Cell membrane</location>
        <topology evidence="1">Multi-pass membrane protein</topology>
    </subcellularLocation>
</comment>
<evidence type="ECO:0000256" key="3">
    <source>
        <dbReference type="ARBA" id="ARBA00022475"/>
    </source>
</evidence>
<organism evidence="8 9">
    <name type="scientific">Collimonas pratensis</name>
    <dbReference type="NCBI Taxonomy" id="279113"/>
    <lineage>
        <taxon>Bacteria</taxon>
        <taxon>Pseudomonadati</taxon>
        <taxon>Pseudomonadota</taxon>
        <taxon>Betaproteobacteria</taxon>
        <taxon>Burkholderiales</taxon>
        <taxon>Oxalobacteraceae</taxon>
        <taxon>Collimonas</taxon>
    </lineage>
</organism>
<dbReference type="STRING" id="279113.CPter91_4454"/>
<dbReference type="Pfam" id="PF04632">
    <property type="entry name" value="FUSC"/>
    <property type="match status" value="1"/>
</dbReference>
<evidence type="ECO:0000313" key="8">
    <source>
        <dbReference type="EMBL" id="AMP06761.1"/>
    </source>
</evidence>
<feature type="transmembrane region" description="Helical" evidence="7">
    <location>
        <begin position="440"/>
        <end position="459"/>
    </location>
</feature>
<keyword evidence="6 7" id="KW-0472">Membrane</keyword>
<dbReference type="AlphaFoldDB" id="A0A127Q9T6"/>
<feature type="transmembrane region" description="Helical" evidence="7">
    <location>
        <begin position="410"/>
        <end position="428"/>
    </location>
</feature>
<dbReference type="KEGG" id="cpra:CPter91_4454"/>
<keyword evidence="4 7" id="KW-0812">Transmembrane</keyword>
<dbReference type="PANTHER" id="PTHR30509">
    <property type="entry name" value="P-HYDROXYBENZOIC ACID EFFLUX PUMP SUBUNIT-RELATED"/>
    <property type="match status" value="1"/>
</dbReference>
<evidence type="ECO:0000256" key="5">
    <source>
        <dbReference type="ARBA" id="ARBA00022989"/>
    </source>
</evidence>
<evidence type="ECO:0000313" key="9">
    <source>
        <dbReference type="Proteomes" id="UP000074561"/>
    </source>
</evidence>
<gene>
    <name evidence="8" type="ORF">CPter91_4454</name>
</gene>
<dbReference type="Proteomes" id="UP000074561">
    <property type="component" value="Chromosome"/>
</dbReference>
<keyword evidence="5 7" id="KW-1133">Transmembrane helix</keyword>
<protein>
    <submittedName>
        <fullName evidence="8">Fusaric acid resistance family protein</fullName>
    </submittedName>
</protein>
<reference evidence="8 9" key="1">
    <citation type="submission" date="2015-11" db="EMBL/GenBank/DDBJ databases">
        <title>Exploring the genomic traits of fungus-feeding bacterial genus Collimonas.</title>
        <authorList>
            <person name="Song C."/>
            <person name="Schmidt R."/>
            <person name="de Jager V."/>
            <person name="Krzyzanowska D."/>
            <person name="Jongedijk E."/>
            <person name="Cankar K."/>
            <person name="Beekwilder J."/>
            <person name="van Veen A."/>
            <person name="de Boer W."/>
            <person name="van Veen J.A."/>
            <person name="Garbeva P."/>
        </authorList>
    </citation>
    <scope>NUCLEOTIDE SEQUENCE [LARGE SCALE GENOMIC DNA]</scope>
    <source>
        <strain evidence="8 9">Ter91</strain>
    </source>
</reference>
<keyword evidence="2" id="KW-0813">Transport</keyword>
<dbReference type="PATRIC" id="fig|279113.9.peg.4415"/>
<dbReference type="EMBL" id="CP013234">
    <property type="protein sequence ID" value="AMP06761.1"/>
    <property type="molecule type" value="Genomic_DNA"/>
</dbReference>
<keyword evidence="3" id="KW-1003">Cell membrane</keyword>
<feature type="transmembrane region" description="Helical" evidence="7">
    <location>
        <begin position="488"/>
        <end position="505"/>
    </location>
</feature>
<dbReference type="GO" id="GO:0022857">
    <property type="term" value="F:transmembrane transporter activity"/>
    <property type="evidence" value="ECO:0007669"/>
    <property type="project" value="InterPro"/>
</dbReference>
<dbReference type="PANTHER" id="PTHR30509:SF9">
    <property type="entry name" value="MULTIDRUG RESISTANCE PROTEIN MDTO"/>
    <property type="match status" value="1"/>
</dbReference>
<proteinExistence type="predicted"/>
<evidence type="ECO:0000256" key="1">
    <source>
        <dbReference type="ARBA" id="ARBA00004651"/>
    </source>
</evidence>
<accession>A0A127Q9T6</accession>
<feature type="transmembrane region" description="Helical" evidence="7">
    <location>
        <begin position="103"/>
        <end position="123"/>
    </location>
</feature>
<feature type="transmembrane region" description="Helical" evidence="7">
    <location>
        <begin position="386"/>
        <end position="404"/>
    </location>
</feature>
<dbReference type="RefSeq" id="WP_061943464.1">
    <property type="nucleotide sequence ID" value="NZ_CP013234.1"/>
</dbReference>
<sequence length="709" mass="76695">MSETASSRQSWLHHLAQAGVIWVESHGQDLLHVSKILLATLLALGLSLVFDLAKPGTAMVTVIIVLQPRSGLVLAKGFYRFIGTSVGVVVSIILAASFTQQPILFLAAGACWLAFCTAGSTIFRNFQSYAFVLAGYTLVIVGLPAALQPAQAFDIAMTRLSEVMLGLLCAGVVSDVLFPQHLSDVLLLTVRKRFADFKKFIALDDSAAVSRPARERLVLRFIGEVISLEALRTSSVFESAAGHLQSLQLRQLNNAFMTASTTFHSLDQLFGRLQAGGKRSTLDALMMEYRAIARALSSEDRTQLKQVRNGIPGRLAALRRGLAASSLDSDGSHLLDFDSATELLARFADELVIYARIHAVVIQAEMHMADDVQLPAHYVARTDPTLIVTSALRAAIGFILSAWFWIQTGWVSGTDAVVMATVVSALFAAAPSPIKVVRQFMIGGALGGFFGFLSAYYLQAQAENFTMLCIALAPFILIGAWLTTTRKYAGIGTGILLFFFSYASIGSNYQFDMLELLNGMAGGLFGVAIASVMYQIIDPSDSRWIKRRLARALRNQVVEACGRPLPGLAGRFESGTRDLLSRFAITHSLDNEDDRAIMTWLLSVLEIGRAVIQLRQETLSIAEPQVHARIDDAIRSIARLFARPSQGRLRLALDGVLAAIAVCGDMPAVLANLHLMRGAMLERVTVLTPAATTAPPSPLNPATNTTTGK</sequence>
<feature type="transmembrane region" description="Helical" evidence="7">
    <location>
        <begin position="78"/>
        <end position="97"/>
    </location>
</feature>
<evidence type="ECO:0000256" key="7">
    <source>
        <dbReference type="SAM" id="Phobius"/>
    </source>
</evidence>
<name>A0A127Q9T6_9BURK</name>
<feature type="transmembrane region" description="Helical" evidence="7">
    <location>
        <begin position="130"/>
        <end position="151"/>
    </location>
</feature>
<evidence type="ECO:0000256" key="2">
    <source>
        <dbReference type="ARBA" id="ARBA00022448"/>
    </source>
</evidence>
<feature type="transmembrane region" description="Helical" evidence="7">
    <location>
        <begin position="465"/>
        <end position="483"/>
    </location>
</feature>